<evidence type="ECO:0008006" key="3">
    <source>
        <dbReference type="Google" id="ProtNLM"/>
    </source>
</evidence>
<protein>
    <recommendedName>
        <fullName evidence="3">F-box domain-containing protein</fullName>
    </recommendedName>
</protein>
<proteinExistence type="predicted"/>
<sequence>MLYPIWCILDILKFFSRNHLERIQITNRMLNDIVSRSFASYPFRILPGAVARVQIRYGKFALSIRNRDRCFAPHFRTWNLCRECCEHFYSLNLMRPFLSKSVCFELTEISINEGNIFSPYSTEHIATLGSISHLWDSKYLRICDCSENDPTSLSLILKSLVLRCRVLQLQDDRRRLSLLQHSDIYSLCAIDLMSHVPISRDEMLQLVQQKAHYPFSDTIFVFQCDNESIKSAMEVIRKKFLASRAHCRLRLIITSCSPKDISEFRFQNNRTNETLQLKHISKSQAKVDFNVDLVGEQALLLERCIE</sequence>
<keyword evidence="2" id="KW-1185">Reference proteome</keyword>
<name>A0AAD4QU83_9BILA</name>
<comment type="caution">
    <text evidence="1">The sequence shown here is derived from an EMBL/GenBank/DDBJ whole genome shotgun (WGS) entry which is preliminary data.</text>
</comment>
<reference evidence="1" key="1">
    <citation type="submission" date="2022-01" db="EMBL/GenBank/DDBJ databases">
        <title>Genome Sequence Resource for Two Populations of Ditylenchus destructor, the Migratory Endoparasitic Phytonematode.</title>
        <authorList>
            <person name="Zhang H."/>
            <person name="Lin R."/>
            <person name="Xie B."/>
        </authorList>
    </citation>
    <scope>NUCLEOTIDE SEQUENCE</scope>
    <source>
        <strain evidence="1">BazhouSP</strain>
    </source>
</reference>
<accession>A0AAD4QU83</accession>
<dbReference type="Proteomes" id="UP001201812">
    <property type="component" value="Unassembled WGS sequence"/>
</dbReference>
<dbReference type="EMBL" id="JAKKPZ010000119">
    <property type="protein sequence ID" value="KAI1701426.1"/>
    <property type="molecule type" value="Genomic_DNA"/>
</dbReference>
<evidence type="ECO:0000313" key="2">
    <source>
        <dbReference type="Proteomes" id="UP001201812"/>
    </source>
</evidence>
<organism evidence="1 2">
    <name type="scientific">Ditylenchus destructor</name>
    <dbReference type="NCBI Taxonomy" id="166010"/>
    <lineage>
        <taxon>Eukaryota</taxon>
        <taxon>Metazoa</taxon>
        <taxon>Ecdysozoa</taxon>
        <taxon>Nematoda</taxon>
        <taxon>Chromadorea</taxon>
        <taxon>Rhabditida</taxon>
        <taxon>Tylenchina</taxon>
        <taxon>Tylenchomorpha</taxon>
        <taxon>Sphaerularioidea</taxon>
        <taxon>Anguinidae</taxon>
        <taxon>Anguininae</taxon>
        <taxon>Ditylenchus</taxon>
    </lineage>
</organism>
<gene>
    <name evidence="1" type="ORF">DdX_16105</name>
</gene>
<evidence type="ECO:0000313" key="1">
    <source>
        <dbReference type="EMBL" id="KAI1701426.1"/>
    </source>
</evidence>
<dbReference type="AlphaFoldDB" id="A0AAD4QU83"/>